<evidence type="ECO:0000256" key="8">
    <source>
        <dbReference type="SAM" id="Coils"/>
    </source>
</evidence>
<accession>A0A1A8HMC5</accession>
<feature type="region of interest" description="Disordered" evidence="9">
    <location>
        <begin position="244"/>
        <end position="263"/>
    </location>
</feature>
<evidence type="ECO:0000256" key="3">
    <source>
        <dbReference type="ARBA" id="ARBA00022737"/>
    </source>
</evidence>
<evidence type="ECO:0000256" key="5">
    <source>
        <dbReference type="ARBA" id="ARBA00022833"/>
    </source>
</evidence>
<feature type="region of interest" description="Disordered" evidence="9">
    <location>
        <begin position="507"/>
        <end position="735"/>
    </location>
</feature>
<keyword evidence="4 7" id="KW-0863">Zinc-finger</keyword>
<dbReference type="EMBL" id="HAEC01015573">
    <property type="protein sequence ID" value="SBQ83794.1"/>
    <property type="molecule type" value="Transcribed_RNA"/>
</dbReference>
<evidence type="ECO:0000256" key="2">
    <source>
        <dbReference type="ARBA" id="ARBA00022723"/>
    </source>
</evidence>
<dbReference type="InterPro" id="IPR036236">
    <property type="entry name" value="Znf_C2H2_sf"/>
</dbReference>
<feature type="domain" description="C2H2-type" evidence="10">
    <location>
        <begin position="791"/>
        <end position="818"/>
    </location>
</feature>
<feature type="compositionally biased region" description="Polar residues" evidence="9">
    <location>
        <begin position="722"/>
        <end position="732"/>
    </location>
</feature>
<feature type="compositionally biased region" description="Basic and acidic residues" evidence="9">
    <location>
        <begin position="611"/>
        <end position="624"/>
    </location>
</feature>
<feature type="region of interest" description="Disordered" evidence="9">
    <location>
        <begin position="97"/>
        <end position="119"/>
    </location>
</feature>
<protein>
    <recommendedName>
        <fullName evidence="10">C2H2-type domain-containing protein</fullName>
    </recommendedName>
</protein>
<dbReference type="PROSITE" id="PS50157">
    <property type="entry name" value="ZINC_FINGER_C2H2_2"/>
    <property type="match status" value="3"/>
</dbReference>
<dbReference type="GO" id="GO:0000978">
    <property type="term" value="F:RNA polymerase II cis-regulatory region sequence-specific DNA binding"/>
    <property type="evidence" value="ECO:0007669"/>
    <property type="project" value="TreeGrafter"/>
</dbReference>
<proteinExistence type="predicted"/>
<evidence type="ECO:0000259" key="10">
    <source>
        <dbReference type="PROSITE" id="PS50157"/>
    </source>
</evidence>
<dbReference type="GO" id="GO:0008270">
    <property type="term" value="F:zinc ion binding"/>
    <property type="evidence" value="ECO:0007669"/>
    <property type="project" value="UniProtKB-KW"/>
</dbReference>
<dbReference type="PANTHER" id="PTHR23226:SF416">
    <property type="entry name" value="FI01424P"/>
    <property type="match status" value="1"/>
</dbReference>
<dbReference type="SUPFAM" id="SSF57667">
    <property type="entry name" value="beta-beta-alpha zinc fingers"/>
    <property type="match status" value="2"/>
</dbReference>
<feature type="compositionally biased region" description="Low complexity" evidence="9">
    <location>
        <begin position="687"/>
        <end position="696"/>
    </location>
</feature>
<dbReference type="GO" id="GO:0005634">
    <property type="term" value="C:nucleus"/>
    <property type="evidence" value="ECO:0007669"/>
    <property type="project" value="UniProtKB-SubCell"/>
</dbReference>
<organism evidence="11">
    <name type="scientific">Nothobranchius korthausae</name>
    <dbReference type="NCBI Taxonomy" id="1143690"/>
    <lineage>
        <taxon>Eukaryota</taxon>
        <taxon>Metazoa</taxon>
        <taxon>Chordata</taxon>
        <taxon>Craniata</taxon>
        <taxon>Vertebrata</taxon>
        <taxon>Euteleostomi</taxon>
        <taxon>Actinopterygii</taxon>
        <taxon>Neopterygii</taxon>
        <taxon>Teleostei</taxon>
        <taxon>Neoteleostei</taxon>
        <taxon>Acanthomorphata</taxon>
        <taxon>Ovalentaria</taxon>
        <taxon>Atherinomorphae</taxon>
        <taxon>Cyprinodontiformes</taxon>
        <taxon>Nothobranchiidae</taxon>
        <taxon>Nothobranchius</taxon>
    </lineage>
</organism>
<dbReference type="GO" id="GO:0000981">
    <property type="term" value="F:DNA-binding transcription factor activity, RNA polymerase II-specific"/>
    <property type="evidence" value="ECO:0007669"/>
    <property type="project" value="TreeGrafter"/>
</dbReference>
<dbReference type="InterPro" id="IPR013087">
    <property type="entry name" value="Znf_C2H2_type"/>
</dbReference>
<evidence type="ECO:0000313" key="11">
    <source>
        <dbReference type="EMBL" id="SBQ83794.1"/>
    </source>
</evidence>
<keyword evidence="2" id="KW-0479">Metal-binding</keyword>
<comment type="subcellular location">
    <subcellularLocation>
        <location evidence="1">Nucleus</location>
    </subcellularLocation>
</comment>
<feature type="coiled-coil region" evidence="8">
    <location>
        <begin position="37"/>
        <end position="64"/>
    </location>
</feature>
<keyword evidence="5" id="KW-0862">Zinc</keyword>
<feature type="region of interest" description="Disordered" evidence="9">
    <location>
        <begin position="871"/>
        <end position="907"/>
    </location>
</feature>
<dbReference type="PROSITE" id="PS00028">
    <property type="entry name" value="ZINC_FINGER_C2H2_1"/>
    <property type="match status" value="3"/>
</dbReference>
<feature type="region of interest" description="Disordered" evidence="9">
    <location>
        <begin position="381"/>
        <end position="401"/>
    </location>
</feature>
<dbReference type="SMART" id="SM00355">
    <property type="entry name" value="ZnF_C2H2"/>
    <property type="match status" value="4"/>
</dbReference>
<reference evidence="11" key="2">
    <citation type="submission" date="2016-06" db="EMBL/GenBank/DDBJ databases">
        <title>The genome of a short-lived fish provides insights into sex chromosome evolution and the genetic control of aging.</title>
        <authorList>
            <person name="Reichwald K."/>
            <person name="Felder M."/>
            <person name="Petzold A."/>
            <person name="Koch P."/>
            <person name="Groth M."/>
            <person name="Platzer M."/>
        </authorList>
    </citation>
    <scope>NUCLEOTIDE SEQUENCE</scope>
    <source>
        <tissue evidence="11">Brain</tissue>
    </source>
</reference>
<evidence type="ECO:0000256" key="9">
    <source>
        <dbReference type="SAM" id="MobiDB-lite"/>
    </source>
</evidence>
<feature type="compositionally biased region" description="Acidic residues" evidence="9">
    <location>
        <begin position="625"/>
        <end position="640"/>
    </location>
</feature>
<feature type="compositionally biased region" description="Low complexity" evidence="9">
    <location>
        <begin position="102"/>
        <end position="116"/>
    </location>
</feature>
<dbReference type="PANTHER" id="PTHR23226">
    <property type="entry name" value="ZINC FINGER AND SCAN DOMAIN-CONTAINING"/>
    <property type="match status" value="1"/>
</dbReference>
<name>A0A1A8HMC5_9TELE</name>
<evidence type="ECO:0000256" key="1">
    <source>
        <dbReference type="ARBA" id="ARBA00004123"/>
    </source>
</evidence>
<feature type="compositionally biased region" description="Acidic residues" evidence="9">
    <location>
        <begin position="572"/>
        <end position="583"/>
    </location>
</feature>
<keyword evidence="3" id="KW-0677">Repeat</keyword>
<feature type="domain" description="C2H2-type" evidence="10">
    <location>
        <begin position="820"/>
        <end position="847"/>
    </location>
</feature>
<evidence type="ECO:0000256" key="6">
    <source>
        <dbReference type="ARBA" id="ARBA00023242"/>
    </source>
</evidence>
<dbReference type="AlphaFoldDB" id="A0A1A8HMC5"/>
<keyword evidence="6" id="KW-0539">Nucleus</keyword>
<reference evidence="11" key="1">
    <citation type="submission" date="2016-05" db="EMBL/GenBank/DDBJ databases">
        <authorList>
            <person name="Lavstsen T."/>
            <person name="Jespersen J.S."/>
        </authorList>
    </citation>
    <scope>NUCLEOTIDE SEQUENCE</scope>
    <source>
        <tissue evidence="11">Brain</tissue>
    </source>
</reference>
<feature type="compositionally biased region" description="Polar residues" evidence="9">
    <location>
        <begin position="519"/>
        <end position="533"/>
    </location>
</feature>
<evidence type="ECO:0000256" key="7">
    <source>
        <dbReference type="PROSITE-ProRule" id="PRU00042"/>
    </source>
</evidence>
<evidence type="ECO:0000256" key="4">
    <source>
        <dbReference type="ARBA" id="ARBA00022771"/>
    </source>
</evidence>
<keyword evidence="8" id="KW-0175">Coiled coil</keyword>
<sequence>MMFYCSSGGSEPLSGSKTDILRAIITEKLTTAARDILAAVEKVISDYEAEASGFREEIQRQKVQLELLQPRVKEEPKDNMEITQSFGSFFNTKYPVKEESHTNTTSTTSTTNNTSYEGEESESIMEQDYDMDSRFSTPTYQPDVVRSLDSPIDLRICFLNDWKIKTISKKMMKSLQFQLLQLPAGLQEAEFLSLLRSNFPLLAADGPYDFFVTNKSRKLQLLTVEAMTPEQVYGAAGTSDLYLRPKPPERVQAQGDDAPASPSTRFEVNLRKRSQRGITPNEGLIDLEVRLLEESCSTAAFPHGLEKFQLHQLTCSAGLKEEEFVMLLKSTFPQLAEDRPFMVLADQGKRKPPVEVDRLTPEDICRSCCSTKSPTIYIQLEETPPREGATTPADLPSTSHPTTPEMENLVYLKICILDGPSSDVTPPSEFQSQQIIELQCPGDLGEPEFFTLLRATFPLLEDKDFDLLTGHGSKVSPIRVQNLTPEKINHITTSDGGSVLYVRLKEQQNAQESDEEVQSRLSPTYVQESTSPSRQEDTEDNSANHRTMDETSAAPVRVTEKKRVHKRRQLEGDETEDSEDSDGSDVLTRVSSHYLSTAYKPDQPRSPPPKVVEEEQVHLLHKDTLDDDETEDSEDGDDTDSVSTRLSTQKPLVSNPKPAQNPEPANVQKEVPVKVVSQDTTKDDGQSSSSTKDGPSSPSPPTSDHRSGQNEGVEPMEVTESEGVSNPNSQVPLPSGRSCRVCLLHHGSTRMLVRHAWTHIRDVKLLCGVCGHQSQSSHALRTHLQTHQKVFTCKICSKAFLSIRGFEEHKERHKSRTSSHRCKVCSQTFINTSELQKHKEVHADEPQGKCETCQRSFNSSLKLRLHLLTHKGNKQEAPGPQQAPALGSGGQEERVQHVMSAAGGSSP</sequence>
<dbReference type="Gene3D" id="3.30.160.60">
    <property type="entry name" value="Classic Zinc Finger"/>
    <property type="match status" value="2"/>
</dbReference>
<gene>
    <name evidence="11" type="primary">Nfu_g_1_015654</name>
</gene>
<feature type="domain" description="C2H2-type" evidence="10">
    <location>
        <begin position="848"/>
        <end position="875"/>
    </location>
</feature>